<feature type="transmembrane region" description="Helical" evidence="1">
    <location>
        <begin position="12"/>
        <end position="31"/>
    </location>
</feature>
<dbReference type="PANTHER" id="PTHR40448:SF1">
    <property type="entry name" value="TWO-COMPONENT SENSOR HISTIDINE KINASE"/>
    <property type="match status" value="1"/>
</dbReference>
<sequence>MLALHLFDSHFWINFVLAITMQWFITLWIGVIRPQNWKLPLKWMGWALIPAFIGRPWSLMLPPISALVYLIHHRPKMALIFVNATIVIYLVVVLVNDVVRAVTIEIFGATTSQSAVIIAGRLVFQLFIYTLFSVAVSGMRVQPGNLERLAFSHKEQWTVMSMLASLAVLAQLSTLIIHRLAINHAMMTFALSIELLMILLISTSLFFFLQSFFRRQRVQAEYQATLIRSRYDRRISNQVQAIRQFKQTYQKQMLRLGDYLDAEDYQGLTAYYQSLNSRWQATSRLAGLEEMGLQQLQDPPLKSLLFQKILAAQNHGLALRLEIPDPIQQIPLPNVKLLRIVGILLDNAIEAGAVGQRKDIHCAILNYPDAIEIAVANPVSATQPPKINQFMKAGYTTKGTGHGQGLSTVQDIVTAAPNAALQIAIKYHRLYFTLILTKPRG</sequence>
<dbReference type="InterPro" id="IPR036890">
    <property type="entry name" value="HATPase_C_sf"/>
</dbReference>
<comment type="caution">
    <text evidence="3">The sequence shown here is derived from an EMBL/GenBank/DDBJ whole genome shotgun (WGS) entry which is preliminary data.</text>
</comment>
<dbReference type="InterPro" id="IPR032834">
    <property type="entry name" value="NatK-like_C"/>
</dbReference>
<proteinExistence type="predicted"/>
<dbReference type="Pfam" id="PF14501">
    <property type="entry name" value="HATPase_c_5"/>
    <property type="match status" value="1"/>
</dbReference>
<dbReference type="AlphaFoldDB" id="A0A4Z0JDS2"/>
<feature type="transmembrane region" description="Helical" evidence="1">
    <location>
        <begin position="77"/>
        <end position="95"/>
    </location>
</feature>
<keyword evidence="1" id="KW-1133">Transmembrane helix</keyword>
<dbReference type="EMBL" id="RKLX01000002">
    <property type="protein sequence ID" value="TGD20033.1"/>
    <property type="molecule type" value="Genomic_DNA"/>
</dbReference>
<evidence type="ECO:0000313" key="4">
    <source>
        <dbReference type="Proteomes" id="UP000297348"/>
    </source>
</evidence>
<protein>
    <submittedName>
        <fullName evidence="3">GHKL domain-containing protein</fullName>
    </submittedName>
</protein>
<evidence type="ECO:0000256" key="1">
    <source>
        <dbReference type="SAM" id="Phobius"/>
    </source>
</evidence>
<keyword evidence="1" id="KW-0472">Membrane</keyword>
<feature type="transmembrane region" description="Helical" evidence="1">
    <location>
        <begin position="157"/>
        <end position="177"/>
    </location>
</feature>
<evidence type="ECO:0000313" key="3">
    <source>
        <dbReference type="EMBL" id="TGD20033.1"/>
    </source>
</evidence>
<keyword evidence="4" id="KW-1185">Reference proteome</keyword>
<dbReference type="OrthoDB" id="9792686at2"/>
<feature type="transmembrane region" description="Helical" evidence="1">
    <location>
        <begin position="115"/>
        <end position="136"/>
    </location>
</feature>
<dbReference type="Gene3D" id="3.30.565.10">
    <property type="entry name" value="Histidine kinase-like ATPase, C-terminal domain"/>
    <property type="match status" value="1"/>
</dbReference>
<accession>A0A4Z0JDS2</accession>
<evidence type="ECO:0000259" key="2">
    <source>
        <dbReference type="Pfam" id="PF14501"/>
    </source>
</evidence>
<organism evidence="3 4">
    <name type="scientific">Levilactobacillus suantsaiihabitans</name>
    <dbReference type="NCBI Taxonomy" id="2487722"/>
    <lineage>
        <taxon>Bacteria</taxon>
        <taxon>Bacillati</taxon>
        <taxon>Bacillota</taxon>
        <taxon>Bacilli</taxon>
        <taxon>Lactobacillales</taxon>
        <taxon>Lactobacillaceae</taxon>
        <taxon>Levilactobacillus</taxon>
    </lineage>
</organism>
<gene>
    <name evidence="3" type="ORF">EGT51_02250</name>
</gene>
<dbReference type="Proteomes" id="UP000297348">
    <property type="component" value="Unassembled WGS sequence"/>
</dbReference>
<keyword evidence="1" id="KW-0812">Transmembrane</keyword>
<feature type="domain" description="Sensor histidine kinase NatK-like C-terminal" evidence="2">
    <location>
        <begin position="335"/>
        <end position="426"/>
    </location>
</feature>
<feature type="transmembrane region" description="Helical" evidence="1">
    <location>
        <begin position="43"/>
        <end position="70"/>
    </location>
</feature>
<feature type="transmembrane region" description="Helical" evidence="1">
    <location>
        <begin position="189"/>
        <end position="209"/>
    </location>
</feature>
<name>A0A4Z0JDS2_9LACO</name>
<dbReference type="SUPFAM" id="SSF55874">
    <property type="entry name" value="ATPase domain of HSP90 chaperone/DNA topoisomerase II/histidine kinase"/>
    <property type="match status" value="1"/>
</dbReference>
<dbReference type="GO" id="GO:0042802">
    <property type="term" value="F:identical protein binding"/>
    <property type="evidence" value="ECO:0007669"/>
    <property type="project" value="TreeGrafter"/>
</dbReference>
<dbReference type="RefSeq" id="WP_135367176.1">
    <property type="nucleotide sequence ID" value="NZ_RKLX01000002.1"/>
</dbReference>
<dbReference type="PANTHER" id="PTHR40448">
    <property type="entry name" value="TWO-COMPONENT SENSOR HISTIDINE KINASE"/>
    <property type="match status" value="1"/>
</dbReference>
<reference evidence="3 4" key="1">
    <citation type="submission" date="2018-10" db="EMBL/GenBank/DDBJ databases">
        <title>Lactobacillus sp. R7 and Lactobacillus sp. R19 isolated from fermented mustard green product of Taiwan.</title>
        <authorList>
            <person name="Lin S.-T."/>
        </authorList>
    </citation>
    <scope>NUCLEOTIDE SEQUENCE [LARGE SCALE GENOMIC DNA]</scope>
    <source>
        <strain evidence="3 4">BCRC 81129</strain>
    </source>
</reference>